<protein>
    <submittedName>
        <fullName evidence="2">Uncharacterized protein</fullName>
    </submittedName>
</protein>
<evidence type="ECO:0000313" key="3">
    <source>
        <dbReference type="Proteomes" id="UP000193144"/>
    </source>
</evidence>
<proteinExistence type="predicted"/>
<evidence type="ECO:0000313" key="2">
    <source>
        <dbReference type="EMBL" id="ORY09365.1"/>
    </source>
</evidence>
<feature type="compositionally biased region" description="Basic and acidic residues" evidence="1">
    <location>
        <begin position="317"/>
        <end position="342"/>
    </location>
</feature>
<dbReference type="Proteomes" id="UP000193144">
    <property type="component" value="Unassembled WGS sequence"/>
</dbReference>
<feature type="region of interest" description="Disordered" evidence="1">
    <location>
        <begin position="134"/>
        <end position="191"/>
    </location>
</feature>
<feature type="compositionally biased region" description="Basic and acidic residues" evidence="1">
    <location>
        <begin position="624"/>
        <end position="633"/>
    </location>
</feature>
<reference evidence="2 3" key="1">
    <citation type="submission" date="2016-07" db="EMBL/GenBank/DDBJ databases">
        <title>Pervasive Adenine N6-methylation of Active Genes in Fungi.</title>
        <authorList>
            <consortium name="DOE Joint Genome Institute"/>
            <person name="Mondo S.J."/>
            <person name="Dannebaum R.O."/>
            <person name="Kuo R.C."/>
            <person name="Labutti K."/>
            <person name="Haridas S."/>
            <person name="Kuo A."/>
            <person name="Salamov A."/>
            <person name="Ahrendt S.R."/>
            <person name="Lipzen A."/>
            <person name="Sullivan W."/>
            <person name="Andreopoulos W.B."/>
            <person name="Clum A."/>
            <person name="Lindquist E."/>
            <person name="Daum C."/>
            <person name="Ramamoorthy G.K."/>
            <person name="Gryganskyi A."/>
            <person name="Culley D."/>
            <person name="Magnuson J.K."/>
            <person name="James T.Y."/>
            <person name="O'Malley M.A."/>
            <person name="Stajich J.E."/>
            <person name="Spatafora J.W."/>
            <person name="Visel A."/>
            <person name="Grigoriev I.V."/>
        </authorList>
    </citation>
    <scope>NUCLEOTIDE SEQUENCE [LARGE SCALE GENOMIC DNA]</scope>
    <source>
        <strain evidence="2 3">CBS 115471</strain>
    </source>
</reference>
<feature type="region of interest" description="Disordered" evidence="1">
    <location>
        <begin position="308"/>
        <end position="345"/>
    </location>
</feature>
<evidence type="ECO:0000256" key="1">
    <source>
        <dbReference type="SAM" id="MobiDB-lite"/>
    </source>
</evidence>
<feature type="region of interest" description="Disordered" evidence="1">
    <location>
        <begin position="572"/>
        <end position="633"/>
    </location>
</feature>
<keyword evidence="3" id="KW-1185">Reference proteome</keyword>
<sequence length="633" mass="70553">MTTRKDSEMANQKSERPYEDIIKKKMRLFQSEMIDYSITPDSQAADTIFREIDEELRDNYEYHLRSLYTKEQATNLWHYDDMGPLSQAEKAQLPWRLFTVNSSKSSARRQPVTVGNVDHEDILQTVDQKLERLLSRPPGAPSTPNVSQPASLPGSVNMGDVGNADASEAGQTQPTKHYFNPGSKESPDAKNSLLRSTTDLKDPIDFNKFFAPLPITPRRHHHMGISDKQTWASAPSLDQPEADTSIVPRSLNPTHVLPNESNATVDFIYDQSGDGPGAPPPIPLKSPERLYFIQNGAYNSLRSLRQSDAAPLQEETNATRHEASRALQKDSPESQRYPEDVAQRIGYTDPNRASIITLECGLYLQSATTSLISPTAKLNSNNPLQQLLSRRPRQKSPHPPLSPINEEDAPFRATRNEIFDEFHKHALRIMTRYREDLERIRQKNYESNEEWKRDIEHLDMKMTMAIKAAKRETKYDYVNDEEAVRHARRLAVGSATTGDSESVKMETGTATLSGGGLWKRTKKATETVTRFALAIPEDPNMKSCTSGSASGTATATKTMAAAPPPVPKIWPKPMDIVIPTKPPPPPPLPVRGNVPGGQLPSQAAQDGDGSDDKTEVGTIWPRQSEFEGESRKG</sequence>
<organism evidence="2 3">
    <name type="scientific">Clohesyomyces aquaticus</name>
    <dbReference type="NCBI Taxonomy" id="1231657"/>
    <lineage>
        <taxon>Eukaryota</taxon>
        <taxon>Fungi</taxon>
        <taxon>Dikarya</taxon>
        <taxon>Ascomycota</taxon>
        <taxon>Pezizomycotina</taxon>
        <taxon>Dothideomycetes</taxon>
        <taxon>Pleosporomycetidae</taxon>
        <taxon>Pleosporales</taxon>
        <taxon>Lindgomycetaceae</taxon>
        <taxon>Clohesyomyces</taxon>
    </lineage>
</organism>
<accession>A0A1Y1ZHS7</accession>
<gene>
    <name evidence="2" type="ORF">BCR34DRAFT_589349</name>
</gene>
<comment type="caution">
    <text evidence="2">The sequence shown here is derived from an EMBL/GenBank/DDBJ whole genome shotgun (WGS) entry which is preliminary data.</text>
</comment>
<feature type="compositionally biased region" description="Pro residues" evidence="1">
    <location>
        <begin position="580"/>
        <end position="589"/>
    </location>
</feature>
<feature type="region of interest" description="Disordered" evidence="1">
    <location>
        <begin position="389"/>
        <end position="408"/>
    </location>
</feature>
<name>A0A1Y1ZHS7_9PLEO</name>
<dbReference type="AlphaFoldDB" id="A0A1Y1ZHS7"/>
<dbReference type="EMBL" id="MCFA01000087">
    <property type="protein sequence ID" value="ORY09365.1"/>
    <property type="molecule type" value="Genomic_DNA"/>
</dbReference>